<proteinExistence type="predicted"/>
<name>A0A2N0ZBB9_9BACI</name>
<comment type="caution">
    <text evidence="2">The sequence shown here is derived from an EMBL/GenBank/DDBJ whole genome shotgun (WGS) entry which is preliminary data.</text>
</comment>
<sequence>MFTDLNTRLIKVKDDIRKKAKYKDHLERLNANLYQGEMKKDKLEQQLIKKKEDVTRLENFSLTNIFFTIIGKKLEKLDNEQQELLAAKLKYTEALETIEDIEGEINQFHEKLLLVANAENEYEEILKEKERLIHDNHSFWSETLYALTDKEADIYASLTEYDEAISVGKQAVQSLKEALDSLTSAQNWSTFDMFGGGIISTSVKHNRFDAAKSHIHHAQSLLRQFQEELLDIDKHFHSNFETGELLTFADYFFDGIIADWIVHGKINDCFQQTEKAKSYVSKILQQIIGQKNDLETDLINIHAERIKIFESSK</sequence>
<evidence type="ECO:0000313" key="2">
    <source>
        <dbReference type="EMBL" id="PKG26821.1"/>
    </source>
</evidence>
<dbReference type="Proteomes" id="UP000233343">
    <property type="component" value="Unassembled WGS sequence"/>
</dbReference>
<gene>
    <name evidence="2" type="ORF">CWS20_22265</name>
</gene>
<keyword evidence="3" id="KW-1185">Reference proteome</keyword>
<dbReference type="EMBL" id="PISD01000058">
    <property type="protein sequence ID" value="PKG26821.1"/>
    <property type="molecule type" value="Genomic_DNA"/>
</dbReference>
<accession>A0A2N0ZBB9</accession>
<evidence type="ECO:0000313" key="3">
    <source>
        <dbReference type="Proteomes" id="UP000233343"/>
    </source>
</evidence>
<evidence type="ECO:0000256" key="1">
    <source>
        <dbReference type="SAM" id="Coils"/>
    </source>
</evidence>
<protein>
    <submittedName>
        <fullName evidence="2">Uncharacterized protein</fullName>
    </submittedName>
</protein>
<feature type="coiled-coil region" evidence="1">
    <location>
        <begin position="12"/>
        <end position="135"/>
    </location>
</feature>
<dbReference type="AlphaFoldDB" id="A0A2N0ZBB9"/>
<keyword evidence="1" id="KW-0175">Coiled coil</keyword>
<organism evidence="2 3">
    <name type="scientific">Cytobacillus horneckiae</name>
    <dbReference type="NCBI Taxonomy" id="549687"/>
    <lineage>
        <taxon>Bacteria</taxon>
        <taxon>Bacillati</taxon>
        <taxon>Bacillota</taxon>
        <taxon>Bacilli</taxon>
        <taxon>Bacillales</taxon>
        <taxon>Bacillaceae</taxon>
        <taxon>Cytobacillus</taxon>
    </lineage>
</organism>
<reference evidence="2 3" key="1">
    <citation type="journal article" date="2010" name="Int. J. Syst. Evol. Microbiol.">
        <title>Bacillus horneckiae sp. nov., isolated from a spacecraft-assembly clean room.</title>
        <authorList>
            <person name="Vaishampayan P."/>
            <person name="Probst A."/>
            <person name="Krishnamurthi S."/>
            <person name="Ghosh S."/>
            <person name="Osman S."/>
            <person name="McDowall A."/>
            <person name="Ruckmani A."/>
            <person name="Mayilraj S."/>
            <person name="Venkateswaran K."/>
        </authorList>
    </citation>
    <scope>NUCLEOTIDE SEQUENCE [LARGE SCALE GENOMIC DNA]</scope>
    <source>
        <strain evidence="3">1PO1SC</strain>
    </source>
</reference>